<name>A0A931E0V5_9CORY</name>
<dbReference type="InterPro" id="IPR007712">
    <property type="entry name" value="RelE/ParE_toxin"/>
</dbReference>
<dbReference type="Pfam" id="PF05016">
    <property type="entry name" value="ParE_toxin"/>
    <property type="match status" value="1"/>
</dbReference>
<dbReference type="PIRSF" id="PIRSF029218">
    <property type="entry name" value="ParE"/>
    <property type="match status" value="1"/>
</dbReference>
<dbReference type="PANTHER" id="PTHR33755">
    <property type="entry name" value="TOXIN PARE1-RELATED"/>
    <property type="match status" value="1"/>
</dbReference>
<sequence>MYNFTPRAKKDLNNIWEYTEQHWGTSQARKYLNNLHSACVVIAKNPEIGRLRPEIAEGLRSFRVEKHVLYYLEAEQGLSVVRVLHERMDISNIY</sequence>
<dbReference type="InterPro" id="IPR035093">
    <property type="entry name" value="RelE/ParE_toxin_dom_sf"/>
</dbReference>
<dbReference type="Proteomes" id="UP000658613">
    <property type="component" value="Unassembled WGS sequence"/>
</dbReference>
<keyword evidence="5" id="KW-1185">Reference proteome</keyword>
<evidence type="ECO:0000256" key="1">
    <source>
        <dbReference type="ARBA" id="ARBA00006226"/>
    </source>
</evidence>
<evidence type="ECO:0000256" key="3">
    <source>
        <dbReference type="PIRNR" id="PIRNR029218"/>
    </source>
</evidence>
<dbReference type="RefSeq" id="WP_196824297.1">
    <property type="nucleotide sequence ID" value="NZ_CP046980.1"/>
</dbReference>
<gene>
    <name evidence="4" type="ORF">IW254_000776</name>
</gene>
<evidence type="ECO:0000313" key="5">
    <source>
        <dbReference type="Proteomes" id="UP000658613"/>
    </source>
</evidence>
<dbReference type="AlphaFoldDB" id="A0A931E0V5"/>
<protein>
    <recommendedName>
        <fullName evidence="3">Toxin</fullName>
    </recommendedName>
</protein>
<proteinExistence type="inferred from homology"/>
<accession>A0A931E0V5</accession>
<comment type="caution">
    <text evidence="4">The sequence shown here is derived from an EMBL/GenBank/DDBJ whole genome shotgun (WGS) entry which is preliminary data.</text>
</comment>
<keyword evidence="2" id="KW-1277">Toxin-antitoxin system</keyword>
<dbReference type="InterPro" id="IPR051803">
    <property type="entry name" value="TA_system_RelE-like_toxin"/>
</dbReference>
<dbReference type="PANTHER" id="PTHR33755:SF9">
    <property type="entry name" value="TOXIN PARE1"/>
    <property type="match status" value="1"/>
</dbReference>
<dbReference type="InterPro" id="IPR028344">
    <property type="entry name" value="ParE1/4"/>
</dbReference>
<reference evidence="4" key="1">
    <citation type="submission" date="2020-11" db="EMBL/GenBank/DDBJ databases">
        <title>Sequencing the genomes of 1000 actinobacteria strains.</title>
        <authorList>
            <person name="Klenk H.-P."/>
        </authorList>
    </citation>
    <scope>NUCLEOTIDE SEQUENCE</scope>
    <source>
        <strain evidence="4">DSM 45632</strain>
    </source>
</reference>
<evidence type="ECO:0000256" key="2">
    <source>
        <dbReference type="ARBA" id="ARBA00022649"/>
    </source>
</evidence>
<comment type="similarity">
    <text evidence="1 3">Belongs to the RelE toxin family.</text>
</comment>
<dbReference type="Gene3D" id="3.30.2310.20">
    <property type="entry name" value="RelE-like"/>
    <property type="match status" value="1"/>
</dbReference>
<organism evidence="4 5">
    <name type="scientific">Corynebacterium aquatimens</name>
    <dbReference type="NCBI Taxonomy" id="1190508"/>
    <lineage>
        <taxon>Bacteria</taxon>
        <taxon>Bacillati</taxon>
        <taxon>Actinomycetota</taxon>
        <taxon>Actinomycetes</taxon>
        <taxon>Mycobacteriales</taxon>
        <taxon>Corynebacteriaceae</taxon>
        <taxon>Corynebacterium</taxon>
    </lineage>
</organism>
<evidence type="ECO:0000313" key="4">
    <source>
        <dbReference type="EMBL" id="MBG6121807.1"/>
    </source>
</evidence>
<dbReference type="EMBL" id="JADOUE010000001">
    <property type="protein sequence ID" value="MBG6121807.1"/>
    <property type="molecule type" value="Genomic_DNA"/>
</dbReference>